<dbReference type="PROSITE" id="PS52016">
    <property type="entry name" value="TONB_DEPENDENT_REC_3"/>
    <property type="match status" value="1"/>
</dbReference>
<organism evidence="17 18">
    <name type="scientific">Steroidobacter gossypii</name>
    <dbReference type="NCBI Taxonomy" id="2805490"/>
    <lineage>
        <taxon>Bacteria</taxon>
        <taxon>Pseudomonadati</taxon>
        <taxon>Pseudomonadota</taxon>
        <taxon>Gammaproteobacteria</taxon>
        <taxon>Steroidobacterales</taxon>
        <taxon>Steroidobacteraceae</taxon>
        <taxon>Steroidobacter</taxon>
    </lineage>
</organism>
<evidence type="ECO:0000256" key="11">
    <source>
        <dbReference type="PROSITE-ProRule" id="PRU01360"/>
    </source>
</evidence>
<evidence type="ECO:0000256" key="13">
    <source>
        <dbReference type="SAM" id="MobiDB-lite"/>
    </source>
</evidence>
<evidence type="ECO:0000313" key="18">
    <source>
        <dbReference type="Proteomes" id="UP000661077"/>
    </source>
</evidence>
<feature type="domain" description="TonB-dependent receptor plug" evidence="16">
    <location>
        <begin position="45"/>
        <end position="149"/>
    </location>
</feature>
<reference evidence="17 18" key="1">
    <citation type="journal article" date="2021" name="Int. J. Syst. Evol. Microbiol.">
        <title>Steroidobacter gossypii sp. nov., isolated from soil of cotton cropping field.</title>
        <authorList>
            <person name="Huang R."/>
            <person name="Yang S."/>
            <person name="Zhen C."/>
            <person name="Liu W."/>
        </authorList>
    </citation>
    <scope>NUCLEOTIDE SEQUENCE [LARGE SCALE GENOMIC DNA]</scope>
    <source>
        <strain evidence="17 18">S1-65</strain>
    </source>
</reference>
<keyword evidence="7" id="KW-0406">Ion transport</keyword>
<name>A0ABS1X1K0_9GAMM</name>
<evidence type="ECO:0000313" key="17">
    <source>
        <dbReference type="EMBL" id="MBM0107100.1"/>
    </source>
</evidence>
<dbReference type="InterPro" id="IPR000531">
    <property type="entry name" value="Beta-barrel_TonB"/>
</dbReference>
<sequence length="805" mass="89254">MKATGRAWLSIGSLLSFSATPLLAQDSATLLEEVVVTAQKRSESIQDVPIAVTAITSEMKDVMGVLTVDDLADFTPGLSYAATLDRMSLRGVGRLTNNYGSDPGVATYSDGFYTASNTEGNKRPIIVDRVEVLRGPQGTLYGRNSIGGALNIISKRPTEDLRGEVRATAGNYETRIFEGSLSGPITDWLRFRSAGTKSEQGRGYFRDIDSAETEGNVSDDLYVEQQLEFNIGDKLDGWIRYAHSEWNQSRRSSVTVTPYSIAPTYFGGLFPNSTFNGTPTQPVSAQFTGVNPSIDNHRLYNNDTPARANLDGHHSYVTELIGHLGWADLKYVGGYAASTYSQVTDYDTIQRGPYSTVAGGVPFTIYPQVEAFYMEDKEYYSNELNLISTGDGPLQWIVGLYQYHEQVNQHSGIRAPLQRELATPRIATSRQSPLGPANPDHNLQISGAFLDADAHAVFGQIDYSFSPTWKTTVGLRYTEDNKDAEEFRTRVLFGFPGVPHAFYATGEIDRRGLLSGKWHATTGTAGLQWTPSDDSLVFVKYTRGYKSGGFNAGAFAPDRTGYTEPEYINAYEFGVKQTFLRRLTANLSVFRYDYKDAQYPSTVRDPVSNINESRFFNLENAVSQGVELEALWAVTDALQMNLSYSFLDTEIQDRRCFIDGDDTFAVAPDARPCGTPGQQTGQSIDGGRLPSSPENKIAFNANYTWQMPRGALTFSGTWTYRDETYFSVFSRDYNLAPSYDETDLRVLWSDAQDRYTLIGFVRNVFDQEGYEAVGATQTAWGSRSFSVSPTAPRVYGVEAQFRFGE</sequence>
<dbReference type="PANTHER" id="PTHR32552:SF81">
    <property type="entry name" value="TONB-DEPENDENT OUTER MEMBRANE RECEPTOR"/>
    <property type="match status" value="1"/>
</dbReference>
<feature type="domain" description="TonB-dependent receptor-like beta-barrel" evidence="15">
    <location>
        <begin position="272"/>
        <end position="764"/>
    </location>
</feature>
<gene>
    <name evidence="17" type="ORF">JM946_20385</name>
</gene>
<evidence type="ECO:0000256" key="7">
    <source>
        <dbReference type="ARBA" id="ARBA00023065"/>
    </source>
</evidence>
<evidence type="ECO:0000256" key="4">
    <source>
        <dbReference type="ARBA" id="ARBA00022496"/>
    </source>
</evidence>
<dbReference type="Gene3D" id="2.40.170.20">
    <property type="entry name" value="TonB-dependent receptor, beta-barrel domain"/>
    <property type="match status" value="1"/>
</dbReference>
<comment type="subcellular location">
    <subcellularLocation>
        <location evidence="1 11">Cell outer membrane</location>
        <topology evidence="1 11">Multi-pass membrane protein</topology>
    </subcellularLocation>
</comment>
<evidence type="ECO:0000256" key="10">
    <source>
        <dbReference type="ARBA" id="ARBA00023237"/>
    </source>
</evidence>
<proteinExistence type="inferred from homology"/>
<evidence type="ECO:0000259" key="16">
    <source>
        <dbReference type="Pfam" id="PF07715"/>
    </source>
</evidence>
<accession>A0ABS1X1K0</accession>
<keyword evidence="5 11" id="KW-0812">Transmembrane</keyword>
<feature type="signal peptide" evidence="14">
    <location>
        <begin position="1"/>
        <end position="24"/>
    </location>
</feature>
<keyword evidence="18" id="KW-1185">Reference proteome</keyword>
<evidence type="ECO:0000256" key="9">
    <source>
        <dbReference type="ARBA" id="ARBA00023136"/>
    </source>
</evidence>
<dbReference type="RefSeq" id="WP_203169208.1">
    <property type="nucleotide sequence ID" value="NZ_JAEVLS010000004.1"/>
</dbReference>
<dbReference type="InterPro" id="IPR036942">
    <property type="entry name" value="Beta-barrel_TonB_sf"/>
</dbReference>
<comment type="similarity">
    <text evidence="11 12">Belongs to the TonB-dependent receptor family.</text>
</comment>
<feature type="chain" id="PRO_5045755862" evidence="14">
    <location>
        <begin position="25"/>
        <end position="805"/>
    </location>
</feature>
<keyword evidence="2 11" id="KW-0813">Transport</keyword>
<dbReference type="InterPro" id="IPR039426">
    <property type="entry name" value="TonB-dep_rcpt-like"/>
</dbReference>
<keyword evidence="3 11" id="KW-1134">Transmembrane beta strand</keyword>
<keyword evidence="14" id="KW-0732">Signal</keyword>
<keyword evidence="17" id="KW-0675">Receptor</keyword>
<dbReference type="SUPFAM" id="SSF56935">
    <property type="entry name" value="Porins"/>
    <property type="match status" value="1"/>
</dbReference>
<evidence type="ECO:0000256" key="2">
    <source>
        <dbReference type="ARBA" id="ARBA00022448"/>
    </source>
</evidence>
<evidence type="ECO:0000256" key="5">
    <source>
        <dbReference type="ARBA" id="ARBA00022692"/>
    </source>
</evidence>
<dbReference type="Proteomes" id="UP000661077">
    <property type="component" value="Unassembled WGS sequence"/>
</dbReference>
<dbReference type="Pfam" id="PF07715">
    <property type="entry name" value="Plug"/>
    <property type="match status" value="1"/>
</dbReference>
<evidence type="ECO:0000256" key="3">
    <source>
        <dbReference type="ARBA" id="ARBA00022452"/>
    </source>
</evidence>
<evidence type="ECO:0000256" key="6">
    <source>
        <dbReference type="ARBA" id="ARBA00023004"/>
    </source>
</evidence>
<keyword evidence="10 11" id="KW-0998">Cell outer membrane</keyword>
<dbReference type="PANTHER" id="PTHR32552">
    <property type="entry name" value="FERRICHROME IRON RECEPTOR-RELATED"/>
    <property type="match status" value="1"/>
</dbReference>
<dbReference type="Pfam" id="PF00593">
    <property type="entry name" value="TonB_dep_Rec_b-barrel"/>
    <property type="match status" value="1"/>
</dbReference>
<comment type="caution">
    <text evidence="17">The sequence shown here is derived from an EMBL/GenBank/DDBJ whole genome shotgun (WGS) entry which is preliminary data.</text>
</comment>
<keyword evidence="6" id="KW-0408">Iron</keyword>
<evidence type="ECO:0000259" key="15">
    <source>
        <dbReference type="Pfam" id="PF00593"/>
    </source>
</evidence>
<evidence type="ECO:0000256" key="1">
    <source>
        <dbReference type="ARBA" id="ARBA00004571"/>
    </source>
</evidence>
<keyword evidence="4" id="KW-0410">Iron transport</keyword>
<evidence type="ECO:0000256" key="8">
    <source>
        <dbReference type="ARBA" id="ARBA00023077"/>
    </source>
</evidence>
<evidence type="ECO:0000256" key="12">
    <source>
        <dbReference type="RuleBase" id="RU003357"/>
    </source>
</evidence>
<dbReference type="EMBL" id="JAEVLS010000004">
    <property type="protein sequence ID" value="MBM0107100.1"/>
    <property type="molecule type" value="Genomic_DNA"/>
</dbReference>
<dbReference type="InterPro" id="IPR012910">
    <property type="entry name" value="Plug_dom"/>
</dbReference>
<keyword evidence="8 12" id="KW-0798">TonB box</keyword>
<evidence type="ECO:0000256" key="14">
    <source>
        <dbReference type="SAM" id="SignalP"/>
    </source>
</evidence>
<protein>
    <submittedName>
        <fullName evidence="17">TonB-dependent receptor</fullName>
    </submittedName>
</protein>
<keyword evidence="9 11" id="KW-0472">Membrane</keyword>
<feature type="region of interest" description="Disordered" evidence="13">
    <location>
        <begin position="669"/>
        <end position="691"/>
    </location>
</feature>